<dbReference type="InterPro" id="IPR050122">
    <property type="entry name" value="RTK"/>
</dbReference>
<evidence type="ECO:0000313" key="14">
    <source>
        <dbReference type="Proteomes" id="UP000837857"/>
    </source>
</evidence>
<comment type="catalytic activity">
    <reaction evidence="9">
        <text>L-tyrosyl-[protein] + ATP = O-phospho-L-tyrosyl-[protein] + ADP + H(+)</text>
        <dbReference type="Rhea" id="RHEA:10596"/>
        <dbReference type="Rhea" id="RHEA-COMP:10136"/>
        <dbReference type="Rhea" id="RHEA-COMP:20101"/>
        <dbReference type="ChEBI" id="CHEBI:15378"/>
        <dbReference type="ChEBI" id="CHEBI:30616"/>
        <dbReference type="ChEBI" id="CHEBI:46858"/>
        <dbReference type="ChEBI" id="CHEBI:61978"/>
        <dbReference type="ChEBI" id="CHEBI:456216"/>
        <dbReference type="EC" id="2.7.10.1"/>
    </reaction>
</comment>
<sequence length="465" mass="51761">MPNPSIFTINIYQLVDQRNFAGAVNATAIAGVSHELRYNCTDFELATAVIFVERWMGERRTLLAAWRLEEGSVKVLLDGGAVCDPTFRDRNVCLTTYSGDAFVPNCHDFIWLSLIIIIAVAPLVLFYARRARLHSLKLRDLALLEQLLEQRKSNSRKFASHLVSRDEFELREELGCGAHGHVRVAVLRRPRQPPLAVAAKMPAEERLQDEADLIREAGVLATLKHKNVVRFLGVCLDGPALFFMEYAFFGDLRNYLRTRRPLAEFAYRSCATNGIPDGHDVAEAIYVSAAALTQLARDATAALDYLSKRRIVHRDVRASNCLIDETRTLKLADFGLARTLSDEEEEYTYQHLRRLPLACMAPESLTHGVFSTASDVWGLGVLMLELVTLGAPPYGEAKPAEIMDRIRAGGHPPLPPAVNTLTHELLTQCWRLCPCERPSAAQLGSFMDIHVAALAPTCCNPLCVI</sequence>
<keyword evidence="4" id="KW-0130">Cell adhesion</keyword>
<evidence type="ECO:0000256" key="4">
    <source>
        <dbReference type="ARBA" id="ARBA00022889"/>
    </source>
</evidence>
<dbReference type="SUPFAM" id="SSF56112">
    <property type="entry name" value="Protein kinase-like (PK-like)"/>
    <property type="match status" value="1"/>
</dbReference>
<keyword evidence="7" id="KW-0675">Receptor</keyword>
<evidence type="ECO:0000256" key="8">
    <source>
        <dbReference type="ARBA" id="ARBA00023180"/>
    </source>
</evidence>
<dbReference type="CDD" id="cd00192">
    <property type="entry name" value="PTKc"/>
    <property type="match status" value="1"/>
</dbReference>
<evidence type="ECO:0000259" key="12">
    <source>
        <dbReference type="PROSITE" id="PS50011"/>
    </source>
</evidence>
<dbReference type="Proteomes" id="UP000837857">
    <property type="component" value="Chromosome 4"/>
</dbReference>
<dbReference type="SMART" id="SM00219">
    <property type="entry name" value="TyrKc"/>
    <property type="match status" value="1"/>
</dbReference>
<evidence type="ECO:0000256" key="10">
    <source>
        <dbReference type="PROSITE-ProRule" id="PRU10141"/>
    </source>
</evidence>
<feature type="domain" description="Protein kinase" evidence="12">
    <location>
        <begin position="168"/>
        <end position="453"/>
    </location>
</feature>
<dbReference type="PANTHER" id="PTHR24416">
    <property type="entry name" value="TYROSINE-PROTEIN KINASE RECEPTOR"/>
    <property type="match status" value="1"/>
</dbReference>
<dbReference type="InterPro" id="IPR000719">
    <property type="entry name" value="Prot_kinase_dom"/>
</dbReference>
<evidence type="ECO:0000256" key="7">
    <source>
        <dbReference type="ARBA" id="ARBA00023170"/>
    </source>
</evidence>
<keyword evidence="6 11" id="KW-0472">Membrane</keyword>
<keyword evidence="3" id="KW-0732">Signal</keyword>
<evidence type="ECO:0000256" key="3">
    <source>
        <dbReference type="ARBA" id="ARBA00022729"/>
    </source>
</evidence>
<evidence type="ECO:0000256" key="5">
    <source>
        <dbReference type="ARBA" id="ARBA00022989"/>
    </source>
</evidence>
<dbReference type="InterPro" id="IPR020635">
    <property type="entry name" value="Tyr_kinase_cat_dom"/>
</dbReference>
<dbReference type="Gene3D" id="1.10.510.10">
    <property type="entry name" value="Transferase(Phosphotransferase) domain 1"/>
    <property type="match status" value="1"/>
</dbReference>
<dbReference type="PROSITE" id="PS00107">
    <property type="entry name" value="PROTEIN_KINASE_ATP"/>
    <property type="match status" value="1"/>
</dbReference>
<evidence type="ECO:0000256" key="1">
    <source>
        <dbReference type="ARBA" id="ARBA00004162"/>
    </source>
</evidence>
<proteinExistence type="predicted"/>
<keyword evidence="14" id="KW-1185">Reference proteome</keyword>
<evidence type="ECO:0000256" key="11">
    <source>
        <dbReference type="SAM" id="Phobius"/>
    </source>
</evidence>
<accession>A0ABN8IUY6</accession>
<feature type="transmembrane region" description="Helical" evidence="11">
    <location>
        <begin position="109"/>
        <end position="128"/>
    </location>
</feature>
<dbReference type="PRINTS" id="PR00109">
    <property type="entry name" value="TYRKINASE"/>
</dbReference>
<evidence type="ECO:0000256" key="2">
    <source>
        <dbReference type="ARBA" id="ARBA00022692"/>
    </source>
</evidence>
<dbReference type="InterPro" id="IPR008266">
    <property type="entry name" value="Tyr_kinase_AS"/>
</dbReference>
<dbReference type="InterPro" id="IPR011009">
    <property type="entry name" value="Kinase-like_dom_sf"/>
</dbReference>
<dbReference type="InterPro" id="IPR001245">
    <property type="entry name" value="Ser-Thr/Tyr_kinase_cat_dom"/>
</dbReference>
<organism evidence="13 14">
    <name type="scientific">Iphiclides podalirius</name>
    <name type="common">scarce swallowtail</name>
    <dbReference type="NCBI Taxonomy" id="110791"/>
    <lineage>
        <taxon>Eukaryota</taxon>
        <taxon>Metazoa</taxon>
        <taxon>Ecdysozoa</taxon>
        <taxon>Arthropoda</taxon>
        <taxon>Hexapoda</taxon>
        <taxon>Insecta</taxon>
        <taxon>Pterygota</taxon>
        <taxon>Neoptera</taxon>
        <taxon>Endopterygota</taxon>
        <taxon>Lepidoptera</taxon>
        <taxon>Glossata</taxon>
        <taxon>Ditrysia</taxon>
        <taxon>Papilionoidea</taxon>
        <taxon>Papilionidae</taxon>
        <taxon>Papilioninae</taxon>
        <taxon>Iphiclides</taxon>
    </lineage>
</organism>
<dbReference type="PANTHER" id="PTHR24416:SF349">
    <property type="entry name" value="TYROSINE-PROTEIN KINASE RYK"/>
    <property type="match status" value="1"/>
</dbReference>
<keyword evidence="2 11" id="KW-0812">Transmembrane</keyword>
<dbReference type="PROSITE" id="PS00109">
    <property type="entry name" value="PROTEIN_KINASE_TYR"/>
    <property type="match status" value="1"/>
</dbReference>
<dbReference type="EMBL" id="OW152816">
    <property type="protein sequence ID" value="CAH2067731.1"/>
    <property type="molecule type" value="Genomic_DNA"/>
</dbReference>
<comment type="subcellular location">
    <subcellularLocation>
        <location evidence="1">Cell membrane</location>
        <topology evidence="1">Single-pass membrane protein</topology>
    </subcellularLocation>
</comment>
<reference evidence="13" key="1">
    <citation type="submission" date="2022-03" db="EMBL/GenBank/DDBJ databases">
        <authorList>
            <person name="Martin H S."/>
        </authorList>
    </citation>
    <scope>NUCLEOTIDE SEQUENCE</scope>
</reference>
<dbReference type="Pfam" id="PF07714">
    <property type="entry name" value="PK_Tyr_Ser-Thr"/>
    <property type="match status" value="1"/>
</dbReference>
<keyword evidence="8" id="KW-0325">Glycoprotein</keyword>
<evidence type="ECO:0000256" key="6">
    <source>
        <dbReference type="ARBA" id="ARBA00023136"/>
    </source>
</evidence>
<dbReference type="InterPro" id="IPR017441">
    <property type="entry name" value="Protein_kinase_ATP_BS"/>
</dbReference>
<keyword evidence="10" id="KW-0067">ATP-binding</keyword>
<keyword evidence="10" id="KW-0547">Nucleotide-binding</keyword>
<dbReference type="Gene3D" id="3.30.200.20">
    <property type="entry name" value="Phosphorylase Kinase, domain 1"/>
    <property type="match status" value="1"/>
</dbReference>
<dbReference type="PROSITE" id="PS50011">
    <property type="entry name" value="PROTEIN_KINASE_DOM"/>
    <property type="match status" value="1"/>
</dbReference>
<name>A0ABN8IUY6_9NEOP</name>
<feature type="non-terminal residue" evidence="13">
    <location>
        <position position="465"/>
    </location>
</feature>
<protein>
    <recommendedName>
        <fullName evidence="12">Protein kinase domain-containing protein</fullName>
    </recommendedName>
</protein>
<evidence type="ECO:0000313" key="13">
    <source>
        <dbReference type="EMBL" id="CAH2067731.1"/>
    </source>
</evidence>
<gene>
    <name evidence="13" type="ORF">IPOD504_LOCUS14011</name>
</gene>
<keyword evidence="5 11" id="KW-1133">Transmembrane helix</keyword>
<evidence type="ECO:0000256" key="9">
    <source>
        <dbReference type="ARBA" id="ARBA00051243"/>
    </source>
</evidence>
<feature type="binding site" evidence="10">
    <location>
        <position position="200"/>
    </location>
    <ligand>
        <name>ATP</name>
        <dbReference type="ChEBI" id="CHEBI:30616"/>
    </ligand>
</feature>